<dbReference type="InterPro" id="IPR027417">
    <property type="entry name" value="P-loop_NTPase"/>
</dbReference>
<dbReference type="PANTHER" id="PTHR42990:SF1">
    <property type="entry name" value="AAA+ ATPASE DOMAIN-CONTAINING PROTEIN"/>
    <property type="match status" value="1"/>
</dbReference>
<dbReference type="SUPFAM" id="SSF52540">
    <property type="entry name" value="P-loop containing nucleoside triphosphate hydrolases"/>
    <property type="match status" value="1"/>
</dbReference>
<organism evidence="2">
    <name type="scientific">uncultured Sulfurovum sp</name>
    <dbReference type="NCBI Taxonomy" id="269237"/>
    <lineage>
        <taxon>Bacteria</taxon>
        <taxon>Pseudomonadati</taxon>
        <taxon>Campylobacterota</taxon>
        <taxon>Epsilonproteobacteria</taxon>
        <taxon>Campylobacterales</taxon>
        <taxon>Sulfurovaceae</taxon>
        <taxon>Sulfurovum</taxon>
        <taxon>environmental samples</taxon>
    </lineage>
</organism>
<name>A0A6S6SH64_9BACT</name>
<dbReference type="SMART" id="SM00382">
    <property type="entry name" value="AAA"/>
    <property type="match status" value="1"/>
</dbReference>
<dbReference type="EMBL" id="CACVAX010000006">
    <property type="protein sequence ID" value="CAA6802138.1"/>
    <property type="molecule type" value="Genomic_DNA"/>
</dbReference>
<evidence type="ECO:0000313" key="2">
    <source>
        <dbReference type="EMBL" id="CAA6802138.1"/>
    </source>
</evidence>
<gene>
    <name evidence="2" type="ORF">HELGO_WM2086</name>
</gene>
<dbReference type="InterPro" id="IPR003593">
    <property type="entry name" value="AAA+_ATPase"/>
</dbReference>
<reference evidence="2" key="1">
    <citation type="submission" date="2020-01" db="EMBL/GenBank/DDBJ databases">
        <authorList>
            <person name="Meier V. D."/>
            <person name="Meier V D."/>
        </authorList>
    </citation>
    <scope>NUCLEOTIDE SEQUENCE</scope>
    <source>
        <strain evidence="2">HLG_WM_MAG_04</strain>
    </source>
</reference>
<feature type="domain" description="AAA+ ATPase" evidence="1">
    <location>
        <begin position="32"/>
        <end position="151"/>
    </location>
</feature>
<evidence type="ECO:0000259" key="1">
    <source>
        <dbReference type="SMART" id="SM00382"/>
    </source>
</evidence>
<dbReference type="InterPro" id="IPR041682">
    <property type="entry name" value="AAA_14"/>
</dbReference>
<dbReference type="Pfam" id="PF13173">
    <property type="entry name" value="AAA_14"/>
    <property type="match status" value="1"/>
</dbReference>
<dbReference type="AlphaFoldDB" id="A0A6S6SH64"/>
<dbReference type="PANTHER" id="PTHR42990">
    <property type="entry name" value="ATPASE"/>
    <property type="match status" value="1"/>
</dbReference>
<proteinExistence type="predicted"/>
<sequence>MILEELRNYQFNYLELFNFTYKRYLHREVDFEEKLIGIVGARGVGKTTFLLQYLNEHSLPMAKKLYFSADAIDVESLFDIAYEFHKVGGELLIIDEIHKYNNFEKELKKIYDMLKLKVIFSGSSALKLDHSKGDLSRRARLYQMKGLSFREFIEIKNGITLASYGLDEILKNHTEIAHKLLKEIKPYEYWQEYLKNGYYPFYFENPKSYQLRLKETINTVIEVDIPSIFPIDYEKIINLKKLVRLVCESQPFQVNIKELSTNIGVKDYQTLYRYLEYLRRGKILNLLRAKSRGDTIFAKPQKLYLGNTNLHYAYCNNANIGTIQEVFVMSMIDEDLLEIPSKGDFRIADKYLVEVGGKNKSFKQIKDIPDSFVLADDIEVGFGSKVPLWLFGFLY</sequence>
<accession>A0A6S6SH64</accession>
<protein>
    <submittedName>
        <fullName evidence="2">ATPase component BioM of energizing module of biotin ECF transporter</fullName>
    </submittedName>
</protein>